<feature type="domain" description="HTH lysR-type" evidence="5">
    <location>
        <begin position="1"/>
        <end position="61"/>
    </location>
</feature>
<dbReference type="InterPro" id="IPR050950">
    <property type="entry name" value="HTH-type_LysR_regulators"/>
</dbReference>
<dbReference type="PANTHER" id="PTHR30419">
    <property type="entry name" value="HTH-TYPE TRANSCRIPTIONAL REGULATOR YBHD"/>
    <property type="match status" value="1"/>
</dbReference>
<evidence type="ECO:0000313" key="6">
    <source>
        <dbReference type="EMBL" id="AJY44832.1"/>
    </source>
</evidence>
<name>A0A0D5LM28_MAREN</name>
<dbReference type="InterPro" id="IPR036388">
    <property type="entry name" value="WH-like_DNA-bd_sf"/>
</dbReference>
<dbReference type="Pfam" id="PF03466">
    <property type="entry name" value="LysR_substrate"/>
    <property type="match status" value="1"/>
</dbReference>
<accession>A0A0D5LM28</accession>
<dbReference type="PROSITE" id="PS50931">
    <property type="entry name" value="HTH_LYSR"/>
    <property type="match status" value="1"/>
</dbReference>
<dbReference type="SUPFAM" id="SSF46785">
    <property type="entry name" value="Winged helix' DNA-binding domain"/>
    <property type="match status" value="1"/>
</dbReference>
<evidence type="ECO:0000256" key="3">
    <source>
        <dbReference type="ARBA" id="ARBA00023125"/>
    </source>
</evidence>
<dbReference type="SUPFAM" id="SSF53850">
    <property type="entry name" value="Periplasmic binding protein-like II"/>
    <property type="match status" value="1"/>
</dbReference>
<dbReference type="InterPro" id="IPR036390">
    <property type="entry name" value="WH_DNA-bd_sf"/>
</dbReference>
<dbReference type="KEGG" id="mey:TM49_02630"/>
<dbReference type="Proteomes" id="UP000032611">
    <property type="component" value="Chromosome"/>
</dbReference>
<evidence type="ECO:0000256" key="4">
    <source>
        <dbReference type="ARBA" id="ARBA00023163"/>
    </source>
</evidence>
<dbReference type="Gene3D" id="3.40.190.10">
    <property type="entry name" value="Periplasmic binding protein-like II"/>
    <property type="match status" value="2"/>
</dbReference>
<dbReference type="InterPro" id="IPR005119">
    <property type="entry name" value="LysR_subst-bd"/>
</dbReference>
<dbReference type="Gene3D" id="1.10.10.10">
    <property type="entry name" value="Winged helix-like DNA-binding domain superfamily/Winged helix DNA-binding domain"/>
    <property type="match status" value="1"/>
</dbReference>
<evidence type="ECO:0000256" key="1">
    <source>
        <dbReference type="ARBA" id="ARBA00009437"/>
    </source>
</evidence>
<proteinExistence type="inferred from homology"/>
<comment type="similarity">
    <text evidence="1">Belongs to the LysR transcriptional regulatory family.</text>
</comment>
<keyword evidence="4" id="KW-0804">Transcription</keyword>
<sequence>MSLHHVWRLRHFLSIAENGSFHAASRALNISQPALTKSIRILEEEFGTALFVRLPRGVCLTEPGETLLVRAREIDAAWNACLVELGGQGRGLGGRIHIGGGPVYSAVYFPQLLAEMHGFFPNLRVSVSIGVGADLLPALKNGDLRAYAGGVPEGSEALGRDFETEVLTMQANSIFASRKHPLVAQDKIEIKDLLKYPWLSLYSGQYASFKIDQFFQKHGLPSPKLSIDAHSLQIGMTMLSEHNFIACMPEPLARCFPNAELKNIGEDDFRWSMATGVSFQKKDAEFPPIRFMLRALKRMTTA</sequence>
<dbReference type="InterPro" id="IPR000847">
    <property type="entry name" value="LysR_HTH_N"/>
</dbReference>
<dbReference type="GO" id="GO:0005829">
    <property type="term" value="C:cytosol"/>
    <property type="evidence" value="ECO:0007669"/>
    <property type="project" value="TreeGrafter"/>
</dbReference>
<dbReference type="PRINTS" id="PR00039">
    <property type="entry name" value="HTHLYSR"/>
</dbReference>
<dbReference type="PATRIC" id="fig|1486262.3.peg.546"/>
<dbReference type="RefSeq" id="WP_045679418.1">
    <property type="nucleotide sequence ID" value="NZ_CP010803.1"/>
</dbReference>
<dbReference type="GO" id="GO:0003700">
    <property type="term" value="F:DNA-binding transcription factor activity"/>
    <property type="evidence" value="ECO:0007669"/>
    <property type="project" value="InterPro"/>
</dbReference>
<keyword evidence="3" id="KW-0238">DNA-binding</keyword>
<evidence type="ECO:0000256" key="2">
    <source>
        <dbReference type="ARBA" id="ARBA00023015"/>
    </source>
</evidence>
<evidence type="ECO:0000313" key="7">
    <source>
        <dbReference type="Proteomes" id="UP000032611"/>
    </source>
</evidence>
<organism evidence="6 7">
    <name type="scientific">Martelella endophytica</name>
    <dbReference type="NCBI Taxonomy" id="1486262"/>
    <lineage>
        <taxon>Bacteria</taxon>
        <taxon>Pseudomonadati</taxon>
        <taxon>Pseudomonadota</taxon>
        <taxon>Alphaproteobacteria</taxon>
        <taxon>Hyphomicrobiales</taxon>
        <taxon>Aurantimonadaceae</taxon>
        <taxon>Martelella</taxon>
    </lineage>
</organism>
<reference evidence="6 7" key="1">
    <citation type="journal article" date="2015" name="Genome Announc.">
        <title>Complete genome sequence of Martelella endophytica YC6887, which has antifungal activity associated with a halophyte.</title>
        <authorList>
            <person name="Khan A."/>
            <person name="Khan H."/>
            <person name="Chung E.J."/>
            <person name="Hossain M.T."/>
            <person name="Chung Y.R."/>
        </authorList>
    </citation>
    <scope>NUCLEOTIDE SEQUENCE [LARGE SCALE GENOMIC DNA]</scope>
    <source>
        <strain evidence="6">YC6887</strain>
    </source>
</reference>
<keyword evidence="7" id="KW-1185">Reference proteome</keyword>
<dbReference type="STRING" id="1486262.TM49_02630"/>
<dbReference type="PANTHER" id="PTHR30419:SF8">
    <property type="entry name" value="NITROGEN ASSIMILATION TRANSCRIPTIONAL ACTIVATOR-RELATED"/>
    <property type="match status" value="1"/>
</dbReference>
<dbReference type="EMBL" id="CP010803">
    <property type="protein sequence ID" value="AJY44832.1"/>
    <property type="molecule type" value="Genomic_DNA"/>
</dbReference>
<dbReference type="OrthoDB" id="7809623at2"/>
<dbReference type="Pfam" id="PF00126">
    <property type="entry name" value="HTH_1"/>
    <property type="match status" value="1"/>
</dbReference>
<dbReference type="HOGENOM" id="CLU_039613_6_1_5"/>
<evidence type="ECO:0000259" key="5">
    <source>
        <dbReference type="PROSITE" id="PS50931"/>
    </source>
</evidence>
<gene>
    <name evidence="6" type="ORF">TM49_02630</name>
</gene>
<keyword evidence="2" id="KW-0805">Transcription regulation</keyword>
<protein>
    <submittedName>
        <fullName evidence="6">LysR family transcriptional regulator</fullName>
    </submittedName>
</protein>
<dbReference type="AlphaFoldDB" id="A0A0D5LM28"/>
<dbReference type="GO" id="GO:0003677">
    <property type="term" value="F:DNA binding"/>
    <property type="evidence" value="ECO:0007669"/>
    <property type="project" value="UniProtKB-KW"/>
</dbReference>